<comment type="caution">
    <text evidence="2">The sequence shown here is derived from an EMBL/GenBank/DDBJ whole genome shotgun (WGS) entry which is preliminary data.</text>
</comment>
<name>A0ABT5ZX22_9ACTN</name>
<dbReference type="Proteomes" id="UP001216579">
    <property type="component" value="Unassembled WGS sequence"/>
</dbReference>
<evidence type="ECO:0000256" key="1">
    <source>
        <dbReference type="SAM" id="MobiDB-lite"/>
    </source>
</evidence>
<sequence length="75" mass="8445">MWQGPTDPRRRRPRAAPGATSTRFAATYQGGTSLAANQREITFTTPAEQRSQGGRITAFEKKFRILDRDPFYVIA</sequence>
<proteinExistence type="predicted"/>
<keyword evidence="3" id="KW-1185">Reference proteome</keyword>
<dbReference type="EMBL" id="JARJBC010000048">
    <property type="protein sequence ID" value="MDF3294379.1"/>
    <property type="molecule type" value="Genomic_DNA"/>
</dbReference>
<organism evidence="2 3">
    <name type="scientific">Streptomyces silvisoli</name>
    <dbReference type="NCBI Taxonomy" id="3034235"/>
    <lineage>
        <taxon>Bacteria</taxon>
        <taxon>Bacillati</taxon>
        <taxon>Actinomycetota</taxon>
        <taxon>Actinomycetes</taxon>
        <taxon>Kitasatosporales</taxon>
        <taxon>Streptomycetaceae</taxon>
        <taxon>Streptomyces</taxon>
    </lineage>
</organism>
<protein>
    <submittedName>
        <fullName evidence="2">Uncharacterized protein</fullName>
    </submittedName>
</protein>
<evidence type="ECO:0000313" key="2">
    <source>
        <dbReference type="EMBL" id="MDF3294379.1"/>
    </source>
</evidence>
<reference evidence="2 3" key="1">
    <citation type="submission" date="2023-03" db="EMBL/GenBank/DDBJ databases">
        <title>Draft genome sequence of Streptomyces sp. RB6PN23 isolated from peat swamp forest in Thailand.</title>
        <authorList>
            <person name="Klaysubun C."/>
            <person name="Duangmal K."/>
        </authorList>
    </citation>
    <scope>NUCLEOTIDE SEQUENCE [LARGE SCALE GENOMIC DNA]</scope>
    <source>
        <strain evidence="2 3">RB6PN23</strain>
    </source>
</reference>
<accession>A0ABT5ZX22</accession>
<evidence type="ECO:0000313" key="3">
    <source>
        <dbReference type="Proteomes" id="UP001216579"/>
    </source>
</evidence>
<feature type="region of interest" description="Disordered" evidence="1">
    <location>
        <begin position="1"/>
        <end position="22"/>
    </location>
</feature>
<gene>
    <name evidence="2" type="ORF">P3G67_35350</name>
</gene>
<dbReference type="RefSeq" id="WP_276097176.1">
    <property type="nucleotide sequence ID" value="NZ_JARJBC010000048.1"/>
</dbReference>